<dbReference type="PANTHER" id="PTHR10628:SF30">
    <property type="entry name" value="EXO-ALPHA-SIALIDASE"/>
    <property type="match status" value="1"/>
</dbReference>
<dbReference type="EC" id="3.2.1.18" evidence="3"/>
<dbReference type="Proteomes" id="UP000004757">
    <property type="component" value="Unassembled WGS sequence"/>
</dbReference>
<evidence type="ECO:0000259" key="4">
    <source>
        <dbReference type="Pfam" id="PF13088"/>
    </source>
</evidence>
<gene>
    <name evidence="5" type="ORF">MALL_0755</name>
</gene>
<dbReference type="CDD" id="cd15482">
    <property type="entry name" value="Sialidase_non-viral"/>
    <property type="match status" value="1"/>
</dbReference>
<comment type="caution">
    <text evidence="5">The sequence shown here is derived from an EMBL/GenBank/DDBJ whole genome shotgun (WGS) entry which is preliminary data.</text>
</comment>
<dbReference type="Gene3D" id="2.120.10.10">
    <property type="match status" value="2"/>
</dbReference>
<dbReference type="GO" id="GO:0009313">
    <property type="term" value="P:oligosaccharide catabolic process"/>
    <property type="evidence" value="ECO:0007669"/>
    <property type="project" value="TreeGrafter"/>
</dbReference>
<organism evidence="5 6">
    <name type="scientific">Mycoplasmopsis alligatoris A21JP2</name>
    <dbReference type="NCBI Taxonomy" id="747682"/>
    <lineage>
        <taxon>Bacteria</taxon>
        <taxon>Bacillati</taxon>
        <taxon>Mycoplasmatota</taxon>
        <taxon>Mycoplasmoidales</taxon>
        <taxon>Metamycoplasmataceae</taxon>
        <taxon>Mycoplasmopsis</taxon>
    </lineage>
</organism>
<evidence type="ECO:0000256" key="3">
    <source>
        <dbReference type="ARBA" id="ARBA00012733"/>
    </source>
</evidence>
<protein>
    <recommendedName>
        <fullName evidence="3">exo-alpha-sialidase</fullName>
        <ecNumber evidence="3">3.2.1.18</ecNumber>
    </recommendedName>
</protein>
<dbReference type="EMBL" id="ADNC01000023">
    <property type="protein sequence ID" value="EFF41391.1"/>
    <property type="molecule type" value="Genomic_DNA"/>
</dbReference>
<keyword evidence="6" id="KW-1185">Reference proteome</keyword>
<dbReference type="Pfam" id="PF13088">
    <property type="entry name" value="BNR_2"/>
    <property type="match status" value="1"/>
</dbReference>
<dbReference type="InterPro" id="IPR026856">
    <property type="entry name" value="Sialidase_fam"/>
</dbReference>
<dbReference type="RefSeq" id="WP_005683674.1">
    <property type="nucleotide sequence ID" value="NZ_ADNC01000023.1"/>
</dbReference>
<dbReference type="STRING" id="747682.MALL_0755"/>
<dbReference type="OrthoDB" id="395716at2"/>
<dbReference type="GO" id="GO:0006689">
    <property type="term" value="P:ganglioside catabolic process"/>
    <property type="evidence" value="ECO:0007669"/>
    <property type="project" value="TreeGrafter"/>
</dbReference>
<reference evidence="5 6" key="1">
    <citation type="submission" date="2010-03" db="EMBL/GenBank/DDBJ databases">
        <authorList>
            <person name="Glass J.I."/>
            <person name="Benders G.A."/>
            <person name="Durkin A.S."/>
            <person name="Farmerie W.G."/>
            <person name="Hlavinka K."/>
            <person name="Hostetler J."/>
            <person name="Jackson J."/>
            <person name="May M.A."/>
            <person name="Miller R.H."/>
            <person name="Paralanov V."/>
            <person name="Radune D."/>
            <person name="Szczypinski B."/>
            <person name="Brown D.R."/>
        </authorList>
    </citation>
    <scope>NUCLEOTIDE SEQUENCE [LARGE SCALE GENOMIC DNA]</scope>
    <source>
        <strain evidence="5 6">A21JP2</strain>
    </source>
</reference>
<dbReference type="GO" id="GO:0004308">
    <property type="term" value="F:exo-alpha-sialidase activity"/>
    <property type="evidence" value="ECO:0007669"/>
    <property type="project" value="UniProtKB-EC"/>
</dbReference>
<evidence type="ECO:0000256" key="1">
    <source>
        <dbReference type="ARBA" id="ARBA00000427"/>
    </source>
</evidence>
<evidence type="ECO:0000256" key="2">
    <source>
        <dbReference type="ARBA" id="ARBA00009348"/>
    </source>
</evidence>
<dbReference type="eggNOG" id="COG4409">
    <property type="taxonomic scope" value="Bacteria"/>
</dbReference>
<dbReference type="GO" id="GO:0005737">
    <property type="term" value="C:cytoplasm"/>
    <property type="evidence" value="ECO:0007669"/>
    <property type="project" value="TreeGrafter"/>
</dbReference>
<sequence length="588" mass="67192">MNKKCKNLFKKLKNIPICLSLSTLLISTTSISYKQNKQIHNNQIPNFIINKNVLENNNKKLNSELNFTIIEKSKPNFIYDHQYQNSHSYRIPSLVKSPKGKLVTIVDKRLDNWSDSPKSRITQVIRTSDDQGKTWSEAQEIFSIENKSGLFAGAIDSAISYAGNDLLMAVDVFQGTGGLFLGNLNEQNSDFRIGYTKHGFMKFYRLTANKTYENLVLVPLETNQGNNLFLRAYKPKDSKLNFDQMTKENIEPIDIIVDNSFDPISKKLRGRIYENVKKLSDIQKDNWKYSIWDGKNNDIVEWKTPKYKIDNTSYMYLFRSKDGGKTWNIEGSMNPQTFKGKNTDYNFALLGPGVGIQLKNQKLKYMNGRIIFPFYTYKIGKNSGDKNVYMAYSDDNGKSWKSSDTYTNETNGFYYAASETQLYEDKDGVLYALLRNVGNKLFVSKSKDGGNTWSSLIEDDHPLTIITPSNNKNYKSNLVTSVAHGLDYVNFNGIGLSFFSLPKGPNRTNGALFVAQDNDFKNFKKIYDFPTIDKSDNNFAYSSLKVISINKDIITLGVLYESNITKKDNIGRMSYQLIKIKVNKVEDK</sequence>
<evidence type="ECO:0000313" key="6">
    <source>
        <dbReference type="Proteomes" id="UP000004757"/>
    </source>
</evidence>
<comment type="catalytic activity">
    <reaction evidence="1">
        <text>Hydrolysis of alpha-(2-&gt;3)-, alpha-(2-&gt;6)-, alpha-(2-&gt;8)- glycosidic linkages of terminal sialic acid residues in oligosaccharides, glycoproteins, glycolipids, colominic acid and synthetic substrates.</text>
        <dbReference type="EC" id="3.2.1.18"/>
    </reaction>
</comment>
<feature type="domain" description="Sialidase" evidence="4">
    <location>
        <begin position="310"/>
        <end position="544"/>
    </location>
</feature>
<name>D4XW92_9BACT</name>
<dbReference type="PANTHER" id="PTHR10628">
    <property type="entry name" value="SIALIDASE"/>
    <property type="match status" value="1"/>
</dbReference>
<comment type="similarity">
    <text evidence="2">Belongs to the glycosyl hydrolase 33 family.</text>
</comment>
<dbReference type="SUPFAM" id="SSF50939">
    <property type="entry name" value="Sialidases"/>
    <property type="match status" value="1"/>
</dbReference>
<accession>D4XW92</accession>
<dbReference type="AlphaFoldDB" id="D4XW92"/>
<dbReference type="GO" id="GO:0016020">
    <property type="term" value="C:membrane"/>
    <property type="evidence" value="ECO:0007669"/>
    <property type="project" value="TreeGrafter"/>
</dbReference>
<proteinExistence type="inferred from homology"/>
<dbReference type="InterPro" id="IPR011040">
    <property type="entry name" value="Sialidase"/>
</dbReference>
<evidence type="ECO:0000313" key="5">
    <source>
        <dbReference type="EMBL" id="EFF41391.1"/>
    </source>
</evidence>
<dbReference type="InterPro" id="IPR036278">
    <property type="entry name" value="Sialidase_sf"/>
</dbReference>